<evidence type="ECO:0000313" key="1">
    <source>
        <dbReference type="EMBL" id="AMU89492.1"/>
    </source>
</evidence>
<accession>A0AAC9AV56</accession>
<dbReference type="EMBL" id="CP013344">
    <property type="protein sequence ID" value="AMU89492.1"/>
    <property type="molecule type" value="Genomic_DNA"/>
</dbReference>
<dbReference type="InterPro" id="IPR025701">
    <property type="entry name" value="UBQ-conjugat_E2_E"/>
</dbReference>
<reference evidence="1 2" key="2">
    <citation type="journal article" date="2016" name="Genome Announc.">
        <title>Complete Genome Sequence of Sphingopyxis macrogoltabida Strain 203N (NBRC 111659), a Polyethylene Glycol Degrader.</title>
        <authorList>
            <person name="Ohtsubo Y."/>
            <person name="Nonoyama S."/>
            <person name="Nagata Y."/>
            <person name="Numata M."/>
            <person name="Tsuchikane K."/>
            <person name="Hosoyama A."/>
            <person name="Yamazoe A."/>
            <person name="Tsuda M."/>
            <person name="Fujita N."/>
            <person name="Kawai F."/>
        </authorList>
    </citation>
    <scope>NUCLEOTIDE SEQUENCE [LARGE SCALE GENOMIC DNA]</scope>
    <source>
        <strain evidence="1 2">203N</strain>
    </source>
</reference>
<gene>
    <name evidence="1" type="ORF">ATM17_10660</name>
</gene>
<reference evidence="2" key="1">
    <citation type="submission" date="2015-11" db="EMBL/GenBank/DDBJ databases">
        <title>Complete genome sequence of a polyethylene-glycol degrader Sphingopyxis macrogoltabida 203N (NBRC 111659).</title>
        <authorList>
            <person name="Yoshiyuki O."/>
            <person name="Shouta N."/>
            <person name="Nagata Y."/>
            <person name="Numata M."/>
            <person name="Tsuchikane K."/>
            <person name="Hosoyama A."/>
            <person name="Yamazoe A."/>
            <person name="Tsuda M."/>
            <person name="Fujita N."/>
            <person name="Kawai F."/>
        </authorList>
    </citation>
    <scope>NUCLEOTIDE SEQUENCE [LARGE SCALE GENOMIC DNA]</scope>
    <source>
        <strain evidence="2">203N</strain>
    </source>
</reference>
<evidence type="ECO:0000313" key="2">
    <source>
        <dbReference type="Proteomes" id="UP000076088"/>
    </source>
</evidence>
<dbReference type="RefSeq" id="WP_054727197.1">
    <property type="nucleotide sequence ID" value="NZ_CP009429.1"/>
</dbReference>
<keyword evidence="2" id="KW-1185">Reference proteome</keyword>
<protein>
    <recommendedName>
        <fullName evidence="3">E2/UBC family protein E</fullName>
    </recommendedName>
</protein>
<proteinExistence type="predicted"/>
<dbReference type="KEGG" id="smaz:LH19_09175"/>
<dbReference type="AlphaFoldDB" id="A0AAC9AV56"/>
<dbReference type="Proteomes" id="UP000076088">
    <property type="component" value="Chromosome"/>
</dbReference>
<sequence>MSFLPPEDLEYLQARGTSFEELTEGNANAVIIRGWLLPDGMYDAERADVLILIPNGYPDVRPDMFHLIPWVKLRTGNKYPNAADQPVIFNGQNWQRWSRHCDDWRPGIDGIWTMLKRVEHALLVAA</sequence>
<name>A0AAC9AV56_SPHMC</name>
<dbReference type="Pfam" id="PF14462">
    <property type="entry name" value="Prok-E2_E"/>
    <property type="match status" value="1"/>
</dbReference>
<organism evidence="1 2">
    <name type="scientific">Sphingopyxis macrogoltabida</name>
    <name type="common">Sphingomonas macrogoltabidus</name>
    <dbReference type="NCBI Taxonomy" id="33050"/>
    <lineage>
        <taxon>Bacteria</taxon>
        <taxon>Pseudomonadati</taxon>
        <taxon>Pseudomonadota</taxon>
        <taxon>Alphaproteobacteria</taxon>
        <taxon>Sphingomonadales</taxon>
        <taxon>Sphingomonadaceae</taxon>
        <taxon>Sphingopyxis</taxon>
    </lineage>
</organism>
<evidence type="ECO:0008006" key="3">
    <source>
        <dbReference type="Google" id="ProtNLM"/>
    </source>
</evidence>